<dbReference type="Pfam" id="PF16167">
    <property type="entry name" value="DUF4871"/>
    <property type="match status" value="1"/>
</dbReference>
<comment type="caution">
    <text evidence="1">The sequence shown here is derived from an EMBL/GenBank/DDBJ whole genome shotgun (WGS) entry which is preliminary data.</text>
</comment>
<dbReference type="AlphaFoldDB" id="A0A1V3G9S0"/>
<dbReference type="InterPro" id="IPR032366">
    <property type="entry name" value="DUF4871"/>
</dbReference>
<evidence type="ECO:0000313" key="2">
    <source>
        <dbReference type="Proteomes" id="UP000188597"/>
    </source>
</evidence>
<organism evidence="1 2">
    <name type="scientific">Fictibacillus arsenicus</name>
    <dbReference type="NCBI Taxonomy" id="255247"/>
    <lineage>
        <taxon>Bacteria</taxon>
        <taxon>Bacillati</taxon>
        <taxon>Bacillota</taxon>
        <taxon>Bacilli</taxon>
        <taxon>Bacillales</taxon>
        <taxon>Fictibacillaceae</taxon>
        <taxon>Fictibacillus</taxon>
    </lineage>
</organism>
<name>A0A1V3G9S0_9BACL</name>
<evidence type="ECO:0000313" key="1">
    <source>
        <dbReference type="EMBL" id="OOE13160.1"/>
    </source>
</evidence>
<dbReference type="Gene3D" id="2.60.40.3830">
    <property type="match status" value="1"/>
</dbReference>
<proteinExistence type="predicted"/>
<dbReference type="EMBL" id="MQMF01000002">
    <property type="protein sequence ID" value="OOE13160.1"/>
    <property type="molecule type" value="Genomic_DNA"/>
</dbReference>
<accession>A0A1V3G9S0</accession>
<gene>
    <name evidence="1" type="ORF">UN64_10840</name>
</gene>
<sequence>MSGCFSEETKDEKAQFVMQNDDSPSYVSEADLKNIDWEKTVTKIGTNGNNDIFGNPNKVGYVGPDLHAKKIDKWLWHFFGKAEGKLTVVAYHQETSMKKPLLTSGYTRDFSGGAMNGADATMPSNVSLPSSGKWALLVYIDEQLFDTLVISVKNKVTE</sequence>
<reference evidence="1 2" key="1">
    <citation type="submission" date="2016-11" db="EMBL/GenBank/DDBJ databases">
        <authorList>
            <person name="Jaros S."/>
            <person name="Januszkiewicz K."/>
            <person name="Wedrychowicz H."/>
        </authorList>
    </citation>
    <scope>NUCLEOTIDE SEQUENCE [LARGE SCALE GENOMIC DNA]</scope>
    <source>
        <strain evidence="1 2">Con a/3</strain>
    </source>
</reference>
<evidence type="ECO:0008006" key="3">
    <source>
        <dbReference type="Google" id="ProtNLM"/>
    </source>
</evidence>
<dbReference type="Proteomes" id="UP000188597">
    <property type="component" value="Unassembled WGS sequence"/>
</dbReference>
<protein>
    <recommendedName>
        <fullName evidence="3">DUF4871 domain-containing protein</fullName>
    </recommendedName>
</protein>